<evidence type="ECO:0000256" key="1">
    <source>
        <dbReference type="SAM" id="MobiDB-lite"/>
    </source>
</evidence>
<keyword evidence="3" id="KW-1185">Reference proteome</keyword>
<keyword evidence="2" id="KW-0812">Transmembrane</keyword>
<protein>
    <submittedName>
        <fullName evidence="4 5">Uncharacterized protein LOC125777161</fullName>
    </submittedName>
</protein>
<evidence type="ECO:0000313" key="3">
    <source>
        <dbReference type="Proteomes" id="UP001652620"/>
    </source>
</evidence>
<dbReference type="GeneID" id="125777161"/>
<name>A0ABM3JDT2_BACDO</name>
<sequence>MADFINAVCNATLKCLVFINVISIFLALPCVHYRLATLSDAQQLSNLCICFILDAFWIFAVIEMAETSEKKWSHERKKLLLEVRLRHEPDFCAKKKKRSAIWEQIIREIERCFINLMGTYKRIKKRNNTSGESSTNWEFFDVMDEVFGSRSSVQVPSEMLEYSLQSLVEDLTSDSPLTPTDSHAPMNLDATPSGNTTQRFAIKRKRCEVLEFLSKESEADAKVMKKLLDIEAEKIAVEKEEVAELKEIRALFQRIVDRSQ</sequence>
<feature type="transmembrane region" description="Helical" evidence="2">
    <location>
        <begin position="41"/>
        <end position="62"/>
    </location>
</feature>
<proteinExistence type="predicted"/>
<dbReference type="RefSeq" id="XP_049307378.1">
    <property type="nucleotide sequence ID" value="XM_049451421.1"/>
</dbReference>
<evidence type="ECO:0000256" key="2">
    <source>
        <dbReference type="SAM" id="Phobius"/>
    </source>
</evidence>
<organism evidence="3 5">
    <name type="scientific">Bactrocera dorsalis</name>
    <name type="common">Oriental fruit fly</name>
    <name type="synonym">Dacus dorsalis</name>
    <dbReference type="NCBI Taxonomy" id="27457"/>
    <lineage>
        <taxon>Eukaryota</taxon>
        <taxon>Metazoa</taxon>
        <taxon>Ecdysozoa</taxon>
        <taxon>Arthropoda</taxon>
        <taxon>Hexapoda</taxon>
        <taxon>Insecta</taxon>
        <taxon>Pterygota</taxon>
        <taxon>Neoptera</taxon>
        <taxon>Endopterygota</taxon>
        <taxon>Diptera</taxon>
        <taxon>Brachycera</taxon>
        <taxon>Muscomorpha</taxon>
        <taxon>Tephritoidea</taxon>
        <taxon>Tephritidae</taxon>
        <taxon>Bactrocera</taxon>
        <taxon>Bactrocera</taxon>
    </lineage>
</organism>
<dbReference type="Proteomes" id="UP001652620">
    <property type="component" value="Chromosome 3"/>
</dbReference>
<feature type="region of interest" description="Disordered" evidence="1">
    <location>
        <begin position="173"/>
        <end position="195"/>
    </location>
</feature>
<keyword evidence="2" id="KW-1133">Transmembrane helix</keyword>
<feature type="transmembrane region" description="Helical" evidence="2">
    <location>
        <begin position="12"/>
        <end position="35"/>
    </location>
</feature>
<evidence type="ECO:0000313" key="5">
    <source>
        <dbReference type="RefSeq" id="XP_049307378.1"/>
    </source>
</evidence>
<reference evidence="4 5" key="1">
    <citation type="submission" date="2025-05" db="UniProtKB">
        <authorList>
            <consortium name="RefSeq"/>
        </authorList>
    </citation>
    <scope>IDENTIFICATION</scope>
    <source>
        <tissue evidence="4 5">Adult</tissue>
    </source>
</reference>
<gene>
    <name evidence="4 5" type="primary">LOC125777161</name>
</gene>
<keyword evidence="2" id="KW-0472">Membrane</keyword>
<dbReference type="RefSeq" id="XP_049307377.1">
    <property type="nucleotide sequence ID" value="XM_049451420.1"/>
</dbReference>
<evidence type="ECO:0000313" key="4">
    <source>
        <dbReference type="RefSeq" id="XP_049307377.1"/>
    </source>
</evidence>
<accession>A0ABM3JDT2</accession>